<dbReference type="AlphaFoldDB" id="A0A967AEN5"/>
<accession>A0A967AEN5</accession>
<sequence>MKCFSKHSLLIILFLSVFVGFGQPKNAIKINTSNVMSFFSERYGNEAKEIYTSKPEVIDEMKEFLTTNIYLVQNRKTPKHIKNKLSDYPIISKKSYRTEKFLPTKFNPFKYGLEQLTEKTIIHIDDTNYVVIVEPNK</sequence>
<proteinExistence type="predicted"/>
<organism evidence="1 2">
    <name type="scientific">Psychroflexus maritimus</name>
    <dbReference type="NCBI Taxonomy" id="2714865"/>
    <lineage>
        <taxon>Bacteria</taxon>
        <taxon>Pseudomonadati</taxon>
        <taxon>Bacteroidota</taxon>
        <taxon>Flavobacteriia</taxon>
        <taxon>Flavobacteriales</taxon>
        <taxon>Flavobacteriaceae</taxon>
        <taxon>Psychroflexus</taxon>
    </lineage>
</organism>
<reference evidence="1" key="1">
    <citation type="submission" date="2020-03" db="EMBL/GenBank/DDBJ databases">
        <title>Psychroflexus Maritimus sp. nov., isolate from marine sediment.</title>
        <authorList>
            <person name="Zhong Y.-L."/>
        </authorList>
    </citation>
    <scope>NUCLEOTIDE SEQUENCE</scope>
    <source>
        <strain evidence="1">C1</strain>
    </source>
</reference>
<dbReference type="RefSeq" id="WP_166399385.1">
    <property type="nucleotide sequence ID" value="NZ_JAANAS010000032.1"/>
</dbReference>
<keyword evidence="2" id="KW-1185">Reference proteome</keyword>
<protein>
    <submittedName>
        <fullName evidence="1">Uncharacterized protein</fullName>
    </submittedName>
</protein>
<evidence type="ECO:0000313" key="2">
    <source>
        <dbReference type="Proteomes" id="UP000643701"/>
    </source>
</evidence>
<gene>
    <name evidence="1" type="ORF">G7034_02500</name>
</gene>
<name>A0A967AEN5_9FLAO</name>
<comment type="caution">
    <text evidence="1">The sequence shown here is derived from an EMBL/GenBank/DDBJ whole genome shotgun (WGS) entry which is preliminary data.</text>
</comment>
<dbReference type="EMBL" id="JAANAS010000032">
    <property type="protein sequence ID" value="NGZ89116.1"/>
    <property type="molecule type" value="Genomic_DNA"/>
</dbReference>
<dbReference type="Proteomes" id="UP000643701">
    <property type="component" value="Unassembled WGS sequence"/>
</dbReference>
<evidence type="ECO:0000313" key="1">
    <source>
        <dbReference type="EMBL" id="NGZ89116.1"/>
    </source>
</evidence>